<dbReference type="Proteomes" id="UP000006038">
    <property type="component" value="Chromosome 7"/>
</dbReference>
<dbReference type="AlphaFoldDB" id="J3MK40"/>
<evidence type="ECO:0000313" key="2">
    <source>
        <dbReference type="Proteomes" id="UP000006038"/>
    </source>
</evidence>
<sequence length="76" mass="8407">MYQLHASVVRAFICSCTMQLSMNHACEEQCTCLERLAAVTVLVRLLRQTIKQVEGTTKHKLGQTSGELRGATQGAR</sequence>
<evidence type="ECO:0000313" key="1">
    <source>
        <dbReference type="EnsemblPlants" id="OB07G17720.1"/>
    </source>
</evidence>
<organism evidence="1">
    <name type="scientific">Oryza brachyantha</name>
    <name type="common">malo sina</name>
    <dbReference type="NCBI Taxonomy" id="4533"/>
    <lineage>
        <taxon>Eukaryota</taxon>
        <taxon>Viridiplantae</taxon>
        <taxon>Streptophyta</taxon>
        <taxon>Embryophyta</taxon>
        <taxon>Tracheophyta</taxon>
        <taxon>Spermatophyta</taxon>
        <taxon>Magnoliopsida</taxon>
        <taxon>Liliopsida</taxon>
        <taxon>Poales</taxon>
        <taxon>Poaceae</taxon>
        <taxon>BOP clade</taxon>
        <taxon>Oryzoideae</taxon>
        <taxon>Oryzeae</taxon>
        <taxon>Oryzinae</taxon>
        <taxon>Oryza</taxon>
    </lineage>
</organism>
<dbReference type="EnsemblPlants" id="OB07G17720.1">
    <property type="protein sequence ID" value="OB07G17720.1"/>
    <property type="gene ID" value="OB07G17720"/>
</dbReference>
<name>J3MK40_ORYBR</name>
<keyword evidence="2" id="KW-1185">Reference proteome</keyword>
<accession>J3MK40</accession>
<dbReference type="Gramene" id="OB07G17720.1">
    <property type="protein sequence ID" value="OB07G17720.1"/>
    <property type="gene ID" value="OB07G17720"/>
</dbReference>
<dbReference type="HOGENOM" id="CLU_2658498_0_0_1"/>
<reference evidence="1" key="1">
    <citation type="journal article" date="2013" name="Nat. Commun.">
        <title>Whole-genome sequencing of Oryza brachyantha reveals mechanisms underlying Oryza genome evolution.</title>
        <authorList>
            <person name="Chen J."/>
            <person name="Huang Q."/>
            <person name="Gao D."/>
            <person name="Wang J."/>
            <person name="Lang Y."/>
            <person name="Liu T."/>
            <person name="Li B."/>
            <person name="Bai Z."/>
            <person name="Luis Goicoechea J."/>
            <person name="Liang C."/>
            <person name="Chen C."/>
            <person name="Zhang W."/>
            <person name="Sun S."/>
            <person name="Liao Y."/>
            <person name="Zhang X."/>
            <person name="Yang L."/>
            <person name="Song C."/>
            <person name="Wang M."/>
            <person name="Shi J."/>
            <person name="Liu G."/>
            <person name="Liu J."/>
            <person name="Zhou H."/>
            <person name="Zhou W."/>
            <person name="Yu Q."/>
            <person name="An N."/>
            <person name="Chen Y."/>
            <person name="Cai Q."/>
            <person name="Wang B."/>
            <person name="Liu B."/>
            <person name="Min J."/>
            <person name="Huang Y."/>
            <person name="Wu H."/>
            <person name="Li Z."/>
            <person name="Zhang Y."/>
            <person name="Yin Y."/>
            <person name="Song W."/>
            <person name="Jiang J."/>
            <person name="Jackson S.A."/>
            <person name="Wing R.A."/>
            <person name="Wang J."/>
            <person name="Chen M."/>
        </authorList>
    </citation>
    <scope>NUCLEOTIDE SEQUENCE [LARGE SCALE GENOMIC DNA]</scope>
    <source>
        <strain evidence="1">cv. IRGC 101232</strain>
    </source>
</reference>
<protein>
    <submittedName>
        <fullName evidence="1">Uncharacterized protein</fullName>
    </submittedName>
</protein>
<reference evidence="1" key="2">
    <citation type="submission" date="2013-04" db="UniProtKB">
        <authorList>
            <consortium name="EnsemblPlants"/>
        </authorList>
    </citation>
    <scope>IDENTIFICATION</scope>
</reference>
<proteinExistence type="predicted"/>